<evidence type="ECO:0000256" key="10">
    <source>
        <dbReference type="RuleBase" id="RU000594"/>
    </source>
</evidence>
<sequence length="184" mass="20300">MKHLRYYAVAAVVFLLDQLTKQMIDANVALHEQISVIGQFFLVTHVLNDGAAFSMLPGARTLFIVITSIVAIGIVWYIERNWRTGRPLLLTAFAMVLGGALGNFIDRVLYGHVIDFLQFNFGSYTFPIFNVADMGIVIGVGLILLDAVLDVRRERDKATGTLEGDENGKTHDITSGTEADEPAR</sequence>
<comment type="caution">
    <text evidence="13">The sequence shown here is derived from an EMBL/GenBank/DDBJ whole genome shotgun (WGS) entry which is preliminary data.</text>
</comment>
<dbReference type="InterPro" id="IPR001872">
    <property type="entry name" value="Peptidase_A8"/>
</dbReference>
<evidence type="ECO:0000256" key="6">
    <source>
        <dbReference type="ARBA" id="ARBA00022801"/>
    </source>
</evidence>
<evidence type="ECO:0000256" key="2">
    <source>
        <dbReference type="ARBA" id="ARBA00022475"/>
    </source>
</evidence>
<dbReference type="PANTHER" id="PTHR33695:SF1">
    <property type="entry name" value="LIPOPROTEIN SIGNAL PEPTIDASE"/>
    <property type="match status" value="1"/>
</dbReference>
<comment type="caution">
    <text evidence="9">Lacks conserved residue(s) required for the propagation of feature annotation.</text>
</comment>
<feature type="active site" evidence="9">
    <location>
        <position position="133"/>
    </location>
</feature>
<comment type="subcellular location">
    <subcellularLocation>
        <location evidence="9">Cell membrane</location>
        <topology evidence="9">Multi-pass membrane protein</topology>
    </subcellularLocation>
</comment>
<evidence type="ECO:0000313" key="14">
    <source>
        <dbReference type="Proteomes" id="UP000681526"/>
    </source>
</evidence>
<feature type="transmembrane region" description="Helical" evidence="9">
    <location>
        <begin position="125"/>
        <end position="149"/>
    </location>
</feature>
<feature type="transmembrane region" description="Helical" evidence="9">
    <location>
        <begin position="50"/>
        <end position="76"/>
    </location>
</feature>
<evidence type="ECO:0000256" key="11">
    <source>
        <dbReference type="RuleBase" id="RU004181"/>
    </source>
</evidence>
<evidence type="ECO:0000256" key="3">
    <source>
        <dbReference type="ARBA" id="ARBA00022670"/>
    </source>
</evidence>
<evidence type="ECO:0000256" key="4">
    <source>
        <dbReference type="ARBA" id="ARBA00022692"/>
    </source>
</evidence>
<dbReference type="GO" id="GO:0004190">
    <property type="term" value="F:aspartic-type endopeptidase activity"/>
    <property type="evidence" value="ECO:0007669"/>
    <property type="project" value="UniProtKB-EC"/>
</dbReference>
<feature type="active site" evidence="9">
    <location>
        <position position="115"/>
    </location>
</feature>
<comment type="catalytic activity">
    <reaction evidence="9 10">
        <text>Release of signal peptides from bacterial membrane prolipoproteins. Hydrolyzes -Xaa-Yaa-Zaa-|-(S,diacylglyceryl)Cys-, in which Xaa is hydrophobic (preferably Leu), and Yaa (Ala or Ser) and Zaa (Gly or Ala) have small, neutral side chains.</text>
        <dbReference type="EC" id="3.4.23.36"/>
    </reaction>
</comment>
<comment type="pathway">
    <text evidence="9">Protein modification; lipoprotein biosynthesis (signal peptide cleavage).</text>
</comment>
<name>A0ABN7RJ83_THEXY</name>
<proteinExistence type="inferred from homology"/>
<keyword evidence="7 9" id="KW-1133">Transmembrane helix</keyword>
<evidence type="ECO:0000256" key="9">
    <source>
        <dbReference type="HAMAP-Rule" id="MF_00161"/>
    </source>
</evidence>
<dbReference type="NCBIfam" id="TIGR00077">
    <property type="entry name" value="lspA"/>
    <property type="match status" value="1"/>
</dbReference>
<dbReference type="PRINTS" id="PR00781">
    <property type="entry name" value="LIPOSIGPTASE"/>
</dbReference>
<keyword evidence="6 9" id="KW-0378">Hydrolase</keyword>
<keyword evidence="14" id="KW-1185">Reference proteome</keyword>
<dbReference type="EMBL" id="CAJRAY010000016">
    <property type="protein sequence ID" value="CAG5078979.1"/>
    <property type="molecule type" value="Genomic_DNA"/>
</dbReference>
<dbReference type="PROSITE" id="PS00855">
    <property type="entry name" value="SPASE_II"/>
    <property type="match status" value="1"/>
</dbReference>
<evidence type="ECO:0000256" key="5">
    <source>
        <dbReference type="ARBA" id="ARBA00022750"/>
    </source>
</evidence>
<keyword evidence="2 9" id="KW-1003">Cell membrane</keyword>
<evidence type="ECO:0000256" key="12">
    <source>
        <dbReference type="SAM" id="MobiDB-lite"/>
    </source>
</evidence>
<evidence type="ECO:0000256" key="8">
    <source>
        <dbReference type="ARBA" id="ARBA00023136"/>
    </source>
</evidence>
<accession>A0ABN7RJ83</accession>
<gene>
    <name evidence="9 13" type="primary">lspA</name>
    <name evidence="13" type="ORF">TXXE_02675</name>
</gene>
<comment type="function">
    <text evidence="9 10">This protein specifically catalyzes the removal of signal peptides from prolipoproteins.</text>
</comment>
<feature type="region of interest" description="Disordered" evidence="12">
    <location>
        <begin position="159"/>
        <end position="184"/>
    </location>
</feature>
<dbReference type="Pfam" id="PF01252">
    <property type="entry name" value="Peptidase_A8"/>
    <property type="match status" value="1"/>
</dbReference>
<dbReference type="EC" id="3.4.23.36" evidence="9"/>
<keyword evidence="5 9" id="KW-0064">Aspartyl protease</keyword>
<evidence type="ECO:0000256" key="1">
    <source>
        <dbReference type="ARBA" id="ARBA00006139"/>
    </source>
</evidence>
<keyword evidence="8 9" id="KW-0472">Membrane</keyword>
<comment type="similarity">
    <text evidence="1 9 11">Belongs to the peptidase A8 family.</text>
</comment>
<keyword evidence="13" id="KW-0449">Lipoprotein</keyword>
<dbReference type="Proteomes" id="UP000681526">
    <property type="component" value="Unassembled WGS sequence"/>
</dbReference>
<dbReference type="HAMAP" id="MF_00161">
    <property type="entry name" value="LspA"/>
    <property type="match status" value="1"/>
</dbReference>
<protein>
    <recommendedName>
        <fullName evidence="9">Lipoprotein signal peptidase</fullName>
        <ecNumber evidence="9">3.4.23.36</ecNumber>
    </recommendedName>
    <alternativeName>
        <fullName evidence="9">Prolipoprotein signal peptidase</fullName>
    </alternativeName>
    <alternativeName>
        <fullName evidence="9">Signal peptidase II</fullName>
        <shortName evidence="9">SPase II</shortName>
    </alternativeName>
</protein>
<keyword evidence="3 9" id="KW-0645">Protease</keyword>
<feature type="transmembrane region" description="Helical" evidence="9">
    <location>
        <begin position="88"/>
        <end position="105"/>
    </location>
</feature>
<reference evidence="13 14" key="1">
    <citation type="submission" date="2021-04" db="EMBL/GenBank/DDBJ databases">
        <authorList>
            <person name="Rakotoarivonina H."/>
        </authorList>
    </citation>
    <scope>NUCLEOTIDE SEQUENCE [LARGE SCALE GENOMIC DNA]</scope>
    <source>
        <strain evidence="13 14">XE</strain>
    </source>
</reference>
<evidence type="ECO:0000313" key="13">
    <source>
        <dbReference type="EMBL" id="CAG5078979.1"/>
    </source>
</evidence>
<evidence type="ECO:0000256" key="7">
    <source>
        <dbReference type="ARBA" id="ARBA00022989"/>
    </source>
</evidence>
<organism evidence="13 14">
    <name type="scientific">Thermobacillus xylanilyticus</name>
    <dbReference type="NCBI Taxonomy" id="76633"/>
    <lineage>
        <taxon>Bacteria</taxon>
        <taxon>Bacillati</taxon>
        <taxon>Bacillota</taxon>
        <taxon>Bacilli</taxon>
        <taxon>Bacillales</taxon>
        <taxon>Paenibacillaceae</taxon>
        <taxon>Thermobacillus</taxon>
    </lineage>
</organism>
<keyword evidence="4 9" id="KW-0812">Transmembrane</keyword>
<dbReference type="PANTHER" id="PTHR33695">
    <property type="entry name" value="LIPOPROTEIN SIGNAL PEPTIDASE"/>
    <property type="match status" value="1"/>
</dbReference>